<accession>A0A923MKD4</accession>
<protein>
    <submittedName>
        <fullName evidence="1">Uncharacterized protein</fullName>
    </submittedName>
</protein>
<proteinExistence type="predicted"/>
<keyword evidence="2" id="KW-1185">Reference proteome</keyword>
<organism evidence="1 2">
    <name type="scientific">Dysosmobacter segnis</name>
    <dbReference type="NCBI Taxonomy" id="2763042"/>
    <lineage>
        <taxon>Bacteria</taxon>
        <taxon>Bacillati</taxon>
        <taxon>Bacillota</taxon>
        <taxon>Clostridia</taxon>
        <taxon>Eubacteriales</taxon>
        <taxon>Oscillospiraceae</taxon>
        <taxon>Dysosmobacter</taxon>
    </lineage>
</organism>
<sequence length="180" mass="20417">MPNWAFGTVKVTGTREGVKSFVERFISSDDQSTVPGKRFFARSFSEQKREQSVKDAMEEFEGKADNETAEHSFLIMFAWSVWSCMIDGYPQRNDAECITLSEACMEDHVAVEIRSTETGMCFEEHVTCDEDGNLNHAERDLSRCKCRNCGEISLFGSFEDLDDAECSECGECGFDRCEEE</sequence>
<evidence type="ECO:0000313" key="2">
    <source>
        <dbReference type="Proteomes" id="UP000620327"/>
    </source>
</evidence>
<dbReference type="AlphaFoldDB" id="A0A923MKD4"/>
<reference evidence="1" key="1">
    <citation type="submission" date="2020-08" db="EMBL/GenBank/DDBJ databases">
        <title>Genome public.</title>
        <authorList>
            <person name="Liu C."/>
            <person name="Sun Q."/>
        </authorList>
    </citation>
    <scope>NUCLEOTIDE SEQUENCE</scope>
    <source>
        <strain evidence="1">BX15</strain>
    </source>
</reference>
<dbReference type="EMBL" id="JACOQI010000015">
    <property type="protein sequence ID" value="MBC5771313.1"/>
    <property type="molecule type" value="Genomic_DNA"/>
</dbReference>
<gene>
    <name evidence="1" type="ORF">H8Z83_13495</name>
</gene>
<dbReference type="RefSeq" id="WP_187015512.1">
    <property type="nucleotide sequence ID" value="NZ_JACOQI010000015.1"/>
</dbReference>
<comment type="caution">
    <text evidence="1">The sequence shown here is derived from an EMBL/GenBank/DDBJ whole genome shotgun (WGS) entry which is preliminary data.</text>
</comment>
<dbReference type="Proteomes" id="UP000620327">
    <property type="component" value="Unassembled WGS sequence"/>
</dbReference>
<name>A0A923MKD4_9FIRM</name>
<evidence type="ECO:0000313" key="1">
    <source>
        <dbReference type="EMBL" id="MBC5771313.1"/>
    </source>
</evidence>